<name>A0A2U1BIY9_9FIRM</name>
<dbReference type="AlphaFoldDB" id="A0A2U1BIY9"/>
<protein>
    <recommendedName>
        <fullName evidence="1">Prenylated flavin chaperone LpdD-like domain-containing protein</fullName>
    </recommendedName>
</protein>
<feature type="domain" description="Prenylated flavin chaperone LpdD-like" evidence="1">
    <location>
        <begin position="7"/>
        <end position="112"/>
    </location>
</feature>
<evidence type="ECO:0000313" key="3">
    <source>
        <dbReference type="Proteomes" id="UP000245778"/>
    </source>
</evidence>
<dbReference type="InterPro" id="IPR048844">
    <property type="entry name" value="LpdD_chaperone-like"/>
</dbReference>
<reference evidence="2 3" key="1">
    <citation type="submission" date="2018-04" db="EMBL/GenBank/DDBJ databases">
        <title>Genomic Encyclopedia of Type Strains, Phase IV (KMG-IV): sequencing the most valuable type-strain genomes for metagenomic binning, comparative biology and taxonomic classification.</title>
        <authorList>
            <person name="Goeker M."/>
        </authorList>
    </citation>
    <scope>NUCLEOTIDE SEQUENCE [LARGE SCALE GENOMIC DNA]</scope>
    <source>
        <strain evidence="2 3">DSM 26588</strain>
    </source>
</reference>
<organism evidence="2 3">
    <name type="scientific">Intestinimonas butyriciproducens</name>
    <dbReference type="NCBI Taxonomy" id="1297617"/>
    <lineage>
        <taxon>Bacteria</taxon>
        <taxon>Bacillati</taxon>
        <taxon>Bacillota</taxon>
        <taxon>Clostridia</taxon>
        <taxon>Eubacteriales</taxon>
        <taxon>Intestinimonas</taxon>
    </lineage>
</organism>
<accession>A0A2U1BIY9</accession>
<evidence type="ECO:0000313" key="2">
    <source>
        <dbReference type="EMBL" id="PVY48639.1"/>
    </source>
</evidence>
<comment type="caution">
    <text evidence="2">The sequence shown here is derived from an EMBL/GenBank/DDBJ whole genome shotgun (WGS) entry which is preliminary data.</text>
</comment>
<evidence type="ECO:0000259" key="1">
    <source>
        <dbReference type="Pfam" id="PF21758"/>
    </source>
</evidence>
<dbReference type="GeneID" id="93228449"/>
<dbReference type="EMBL" id="QEKK01000006">
    <property type="protein sequence ID" value="PVY48639.1"/>
    <property type="molecule type" value="Genomic_DNA"/>
</dbReference>
<sequence length="113" mass="12358">MIQIGSGRSWVAMDWHFVGEDLYVSIIGGETPHIGAAALAHRESGRTDVHTLSVPGHREEALTRFCAEDICRATGRTVLVNCGIHIDQASAQEISLLCDHVRALEQQLLLSLQ</sequence>
<dbReference type="Pfam" id="PF21758">
    <property type="entry name" value="PAC_bac"/>
    <property type="match status" value="1"/>
</dbReference>
<proteinExistence type="predicted"/>
<dbReference type="OrthoDB" id="5878625at2"/>
<dbReference type="Proteomes" id="UP000245778">
    <property type="component" value="Unassembled WGS sequence"/>
</dbReference>
<gene>
    <name evidence="2" type="ORF">C7373_106147</name>
</gene>
<dbReference type="RefSeq" id="WP_083630943.1">
    <property type="nucleotide sequence ID" value="NZ_CAUFHD010000027.1"/>
</dbReference>